<dbReference type="PROSITE" id="PS50109">
    <property type="entry name" value="HIS_KIN"/>
    <property type="match status" value="1"/>
</dbReference>
<dbReference type="PROSITE" id="PS50113">
    <property type="entry name" value="PAC"/>
    <property type="match status" value="2"/>
</dbReference>
<dbReference type="STRING" id="1128970.SAMN04487935_2281"/>
<comment type="catalytic activity">
    <reaction evidence="1">
        <text>ATP + protein L-histidine = ADP + protein N-phospho-L-histidine.</text>
        <dbReference type="EC" id="2.7.13.3"/>
    </reaction>
</comment>
<evidence type="ECO:0000256" key="2">
    <source>
        <dbReference type="ARBA" id="ARBA00012438"/>
    </source>
</evidence>
<dbReference type="EC" id="2.7.13.3" evidence="2"/>
<dbReference type="OrthoDB" id="9781208at2"/>
<feature type="domain" description="Histidine kinase" evidence="7">
    <location>
        <begin position="561"/>
        <end position="782"/>
    </location>
</feature>
<dbReference type="InterPro" id="IPR000700">
    <property type="entry name" value="PAS-assoc_C"/>
</dbReference>
<dbReference type="Pfam" id="PF08447">
    <property type="entry name" value="PAS_3"/>
    <property type="match status" value="1"/>
</dbReference>
<dbReference type="InterPro" id="IPR052162">
    <property type="entry name" value="Sensor_kinase/Photoreceptor"/>
</dbReference>
<name>A0A1G8YDA1_9FLAO</name>
<accession>A0A1G8YDA1</accession>
<dbReference type="Gene3D" id="3.30.565.10">
    <property type="entry name" value="Histidine kinase-like ATPase, C-terminal domain"/>
    <property type="match status" value="1"/>
</dbReference>
<dbReference type="SUPFAM" id="SSF55874">
    <property type="entry name" value="ATPase domain of HSP90 chaperone/DNA topoisomerase II/histidine kinase"/>
    <property type="match status" value="1"/>
</dbReference>
<dbReference type="InterPro" id="IPR003594">
    <property type="entry name" value="HATPase_dom"/>
</dbReference>
<dbReference type="InterPro" id="IPR000014">
    <property type="entry name" value="PAS"/>
</dbReference>
<dbReference type="InterPro" id="IPR013655">
    <property type="entry name" value="PAS_fold_3"/>
</dbReference>
<protein>
    <recommendedName>
        <fullName evidence="2">histidine kinase</fullName>
        <ecNumber evidence="2">2.7.13.3</ecNumber>
    </recommendedName>
</protein>
<dbReference type="InterPro" id="IPR001610">
    <property type="entry name" value="PAC"/>
</dbReference>
<gene>
    <name evidence="10" type="ORF">SAMN04487935_2281</name>
</gene>
<dbReference type="PROSITE" id="PS50112">
    <property type="entry name" value="PAS"/>
    <property type="match status" value="1"/>
</dbReference>
<dbReference type="PANTHER" id="PTHR43304">
    <property type="entry name" value="PHYTOCHROME-LIKE PROTEIN CPH1"/>
    <property type="match status" value="1"/>
</dbReference>
<dbReference type="RefSeq" id="WP_091395421.1">
    <property type="nucleotide sequence ID" value="NZ_BKAI01000006.1"/>
</dbReference>
<dbReference type="Pfam" id="PF02518">
    <property type="entry name" value="HATPase_c"/>
    <property type="match status" value="1"/>
</dbReference>
<keyword evidence="5" id="KW-0418">Kinase</keyword>
<dbReference type="AlphaFoldDB" id="A0A1G8YDA1"/>
<evidence type="ECO:0000313" key="11">
    <source>
        <dbReference type="Proteomes" id="UP000199580"/>
    </source>
</evidence>
<evidence type="ECO:0000256" key="4">
    <source>
        <dbReference type="ARBA" id="ARBA00022679"/>
    </source>
</evidence>
<keyword evidence="6" id="KW-0175">Coiled coil</keyword>
<dbReference type="InterPro" id="IPR035965">
    <property type="entry name" value="PAS-like_dom_sf"/>
</dbReference>
<dbReference type="GO" id="GO:0004673">
    <property type="term" value="F:protein histidine kinase activity"/>
    <property type="evidence" value="ECO:0007669"/>
    <property type="project" value="UniProtKB-EC"/>
</dbReference>
<dbReference type="CDD" id="cd00130">
    <property type="entry name" value="PAS"/>
    <property type="match status" value="1"/>
</dbReference>
<keyword evidence="11" id="KW-1185">Reference proteome</keyword>
<evidence type="ECO:0000256" key="6">
    <source>
        <dbReference type="SAM" id="Coils"/>
    </source>
</evidence>
<evidence type="ECO:0000256" key="3">
    <source>
        <dbReference type="ARBA" id="ARBA00022553"/>
    </source>
</evidence>
<feature type="coiled-coil region" evidence="6">
    <location>
        <begin position="527"/>
        <end position="561"/>
    </location>
</feature>
<evidence type="ECO:0000259" key="7">
    <source>
        <dbReference type="PROSITE" id="PS50109"/>
    </source>
</evidence>
<dbReference type="EMBL" id="FNEZ01000003">
    <property type="protein sequence ID" value="SDK00643.1"/>
    <property type="molecule type" value="Genomic_DNA"/>
</dbReference>
<feature type="domain" description="PAS" evidence="8">
    <location>
        <begin position="279"/>
        <end position="355"/>
    </location>
</feature>
<dbReference type="SUPFAM" id="SSF55785">
    <property type="entry name" value="PYP-like sensor domain (PAS domain)"/>
    <property type="match status" value="1"/>
</dbReference>
<dbReference type="PANTHER" id="PTHR43304:SF1">
    <property type="entry name" value="PAC DOMAIN-CONTAINING PROTEIN"/>
    <property type="match status" value="1"/>
</dbReference>
<dbReference type="InterPro" id="IPR005467">
    <property type="entry name" value="His_kinase_dom"/>
</dbReference>
<dbReference type="InterPro" id="IPR036890">
    <property type="entry name" value="HATPase_C_sf"/>
</dbReference>
<evidence type="ECO:0000259" key="8">
    <source>
        <dbReference type="PROSITE" id="PS50112"/>
    </source>
</evidence>
<evidence type="ECO:0000259" key="9">
    <source>
        <dbReference type="PROSITE" id="PS50113"/>
    </source>
</evidence>
<dbReference type="PRINTS" id="PR00344">
    <property type="entry name" value="BCTRLSENSOR"/>
</dbReference>
<sequence length="782" mass="88597">MNLTNNTEDKSENKRILNVGTFQRIIEVLHQPVQLLKSIRGQRDEITGFEILYTTAGFESLFPVSENQFLLFGEVSGNQSKYMERLRKVAESGQADTERLTFIRKGKKENLQEEMLRFDDGILVVQHRLNDPLPKTDDNKNIKTGDKIKDSVELLQVALDFPLFGICVYKALRNDSGKIIDFEFVLLSNYNESFSAHHELVGKRLLGQFPESLNNGLFDKYVRVVESGEVLDGDDEFGGLPQNENHWIRRLGIKLGDGLVTSWIDITGQKNAEIELQKQANLIRGISEASADILYIMDINSLQILFTTRNIAKELGYDPEFISSLKQPLLDLMHEDDVPAMILHVKNMKTALPGEIREIEYRMKHGDGSFHFFRDRNTVFKRDENNVPIEKLGISQDISDDHTRQEDLKKHHSLLRQSEELAESGSWEYDCATKEFLWSDGMYRLFEMEKGIPVRPSIYLDYALPEDKDIAQQIVDVMEKECDPIEVTLRIKSGETVKTLHIKTTALKDRKKSTQKILGIDMDITTARAAEEKIKKLNKKLSTKNRELETLNSELKTFNNIAANDYKDTLRNLYINLENVIKADASGMSDTGKGNLRKAQVGIQKMKLLTDDLVAFSRIPMLDSNSTTVNLNELVQHVISGLDDKVKESAAKITIGQLPTLQGMPVLLSLLFHHLIDNAMKFRDPNKIPEIKIDAHEISKHQPGDGEVRYYIITITDDGIGFDPKESEKLFTIFYRLHERSAYRGSGIGLAVCRKIMAMHGGYISAEGLPGAGSVISCSFPA</sequence>
<dbReference type="SMART" id="SM00387">
    <property type="entry name" value="HATPase_c"/>
    <property type="match status" value="1"/>
</dbReference>
<dbReference type="Gene3D" id="3.30.450.20">
    <property type="entry name" value="PAS domain"/>
    <property type="match status" value="3"/>
</dbReference>
<feature type="domain" description="PAC" evidence="9">
    <location>
        <begin position="483"/>
        <end position="536"/>
    </location>
</feature>
<keyword evidence="4" id="KW-0808">Transferase</keyword>
<evidence type="ECO:0000256" key="1">
    <source>
        <dbReference type="ARBA" id="ARBA00000085"/>
    </source>
</evidence>
<proteinExistence type="predicted"/>
<dbReference type="Proteomes" id="UP000199580">
    <property type="component" value="Unassembled WGS sequence"/>
</dbReference>
<feature type="domain" description="PAC" evidence="9">
    <location>
        <begin position="357"/>
        <end position="410"/>
    </location>
</feature>
<dbReference type="InterPro" id="IPR004358">
    <property type="entry name" value="Sig_transdc_His_kin-like_C"/>
</dbReference>
<keyword evidence="3" id="KW-0597">Phosphoprotein</keyword>
<reference evidence="10 11" key="1">
    <citation type="submission" date="2016-10" db="EMBL/GenBank/DDBJ databases">
        <authorList>
            <person name="de Groot N.N."/>
        </authorList>
    </citation>
    <scope>NUCLEOTIDE SEQUENCE [LARGE SCALE GENOMIC DNA]</scope>
    <source>
        <strain evidence="10 11">CGMCC 1.10076</strain>
    </source>
</reference>
<evidence type="ECO:0000313" key="10">
    <source>
        <dbReference type="EMBL" id="SDK00643.1"/>
    </source>
</evidence>
<dbReference type="SMART" id="SM00086">
    <property type="entry name" value="PAC"/>
    <property type="match status" value="2"/>
</dbReference>
<organism evidence="10 11">
    <name type="scientific">Flavobacterium noncentrifugens</name>
    <dbReference type="NCBI Taxonomy" id="1128970"/>
    <lineage>
        <taxon>Bacteria</taxon>
        <taxon>Pseudomonadati</taxon>
        <taxon>Bacteroidota</taxon>
        <taxon>Flavobacteriia</taxon>
        <taxon>Flavobacteriales</taxon>
        <taxon>Flavobacteriaceae</taxon>
        <taxon>Flavobacterium</taxon>
    </lineage>
</organism>
<evidence type="ECO:0000256" key="5">
    <source>
        <dbReference type="ARBA" id="ARBA00022777"/>
    </source>
</evidence>